<protein>
    <submittedName>
        <fullName evidence="3">Uncharacterized protein</fullName>
    </submittedName>
</protein>
<proteinExistence type="predicted"/>
<evidence type="ECO:0000313" key="3">
    <source>
        <dbReference type="EMBL" id="GEZ99670.1"/>
    </source>
</evidence>
<feature type="compositionally biased region" description="Low complexity" evidence="2">
    <location>
        <begin position="51"/>
        <end position="64"/>
    </location>
</feature>
<evidence type="ECO:0000256" key="1">
    <source>
        <dbReference type="SAM" id="Coils"/>
    </source>
</evidence>
<dbReference type="EMBL" id="BKCJ010353237">
    <property type="protein sequence ID" value="GEZ99670.1"/>
    <property type="molecule type" value="Genomic_DNA"/>
</dbReference>
<name>A0A699J1A6_TANCI</name>
<reference evidence="3" key="1">
    <citation type="journal article" date="2019" name="Sci. Rep.">
        <title>Draft genome of Tanacetum cinerariifolium, the natural source of mosquito coil.</title>
        <authorList>
            <person name="Yamashiro T."/>
            <person name="Shiraishi A."/>
            <person name="Satake H."/>
            <person name="Nakayama K."/>
        </authorList>
    </citation>
    <scope>NUCLEOTIDE SEQUENCE</scope>
</reference>
<evidence type="ECO:0000256" key="2">
    <source>
        <dbReference type="SAM" id="MobiDB-lite"/>
    </source>
</evidence>
<dbReference type="AlphaFoldDB" id="A0A699J1A6"/>
<comment type="caution">
    <text evidence="3">The sequence shown here is derived from an EMBL/GenBank/DDBJ whole genome shotgun (WGS) entry which is preliminary data.</text>
</comment>
<accession>A0A699J1A6</accession>
<feature type="compositionally biased region" description="Pro residues" evidence="2">
    <location>
        <begin position="36"/>
        <end position="50"/>
    </location>
</feature>
<gene>
    <name evidence="3" type="ORF">Tci_571643</name>
</gene>
<sequence length="171" mass="18749">MNLVLSWPRLSYALPQNDVAKVEEDKDNKVSVVPTPSSPTPATTPPPPQQEPISSPPQAQYAQPSSPPQQQPSQTADISESSMTLLNKLMETCATLTQKVANLEQDKIAQALEIIKLKQRVKKLEKKRGFKSSGLKRGEIAELDANKDFTLVDVDAEVEMDASIHGRMAES</sequence>
<keyword evidence="1" id="KW-0175">Coiled coil</keyword>
<feature type="region of interest" description="Disordered" evidence="2">
    <location>
        <begin position="18"/>
        <end position="82"/>
    </location>
</feature>
<feature type="coiled-coil region" evidence="1">
    <location>
        <begin position="86"/>
        <end position="127"/>
    </location>
</feature>
<feature type="compositionally biased region" description="Basic and acidic residues" evidence="2">
    <location>
        <begin position="20"/>
        <end position="29"/>
    </location>
</feature>
<organism evidence="3">
    <name type="scientific">Tanacetum cinerariifolium</name>
    <name type="common">Dalmatian daisy</name>
    <name type="synonym">Chrysanthemum cinerariifolium</name>
    <dbReference type="NCBI Taxonomy" id="118510"/>
    <lineage>
        <taxon>Eukaryota</taxon>
        <taxon>Viridiplantae</taxon>
        <taxon>Streptophyta</taxon>
        <taxon>Embryophyta</taxon>
        <taxon>Tracheophyta</taxon>
        <taxon>Spermatophyta</taxon>
        <taxon>Magnoliopsida</taxon>
        <taxon>eudicotyledons</taxon>
        <taxon>Gunneridae</taxon>
        <taxon>Pentapetalae</taxon>
        <taxon>asterids</taxon>
        <taxon>campanulids</taxon>
        <taxon>Asterales</taxon>
        <taxon>Asteraceae</taxon>
        <taxon>Asteroideae</taxon>
        <taxon>Anthemideae</taxon>
        <taxon>Anthemidinae</taxon>
        <taxon>Tanacetum</taxon>
    </lineage>
</organism>